<dbReference type="Gene3D" id="3.40.50.150">
    <property type="entry name" value="Vaccinia Virus protein VP39"/>
    <property type="match status" value="1"/>
</dbReference>
<dbReference type="PIRSF" id="PIRSF004486">
    <property type="entry name" value="MraW"/>
    <property type="match status" value="1"/>
</dbReference>
<dbReference type="EMBL" id="MQUC01000003">
    <property type="protein sequence ID" value="PRP65627.1"/>
    <property type="molecule type" value="Genomic_DNA"/>
</dbReference>
<keyword evidence="6" id="KW-0963">Cytoplasm</keyword>
<feature type="binding site" evidence="6">
    <location>
        <position position="106"/>
    </location>
    <ligand>
        <name>S-adenosyl-L-methionine</name>
        <dbReference type="ChEBI" id="CHEBI:59789"/>
    </ligand>
</feature>
<comment type="caution">
    <text evidence="7">The sequence shown here is derived from an EMBL/GenBank/DDBJ whole genome shotgun (WGS) entry which is preliminary data.</text>
</comment>
<proteinExistence type="inferred from homology"/>
<comment type="subcellular location">
    <subcellularLocation>
        <location evidence="6">Cytoplasm</location>
    </subcellularLocation>
</comment>
<keyword evidence="3 6" id="KW-0489">Methyltransferase</keyword>
<dbReference type="SUPFAM" id="SSF81799">
    <property type="entry name" value="Putative methyltransferase TM0872, insert domain"/>
    <property type="match status" value="1"/>
</dbReference>
<protein>
    <recommendedName>
        <fullName evidence="6">Ribosomal RNA small subunit methyltransferase H</fullName>
        <ecNumber evidence="6">2.1.1.199</ecNumber>
    </recommendedName>
    <alternativeName>
        <fullName evidence="6">16S rRNA m(4)C1402 methyltransferase</fullName>
    </alternativeName>
    <alternativeName>
        <fullName evidence="6">rRNA (cytosine-N(4)-)-methyltransferase RsmH</fullName>
    </alternativeName>
</protein>
<feature type="binding site" evidence="6">
    <location>
        <begin position="36"/>
        <end position="38"/>
    </location>
    <ligand>
        <name>S-adenosyl-L-methionine</name>
        <dbReference type="ChEBI" id="CHEBI:59789"/>
    </ligand>
</feature>
<dbReference type="PANTHER" id="PTHR11265:SF0">
    <property type="entry name" value="12S RRNA N4-METHYLCYTIDINE METHYLTRANSFERASE"/>
    <property type="match status" value="1"/>
</dbReference>
<evidence type="ECO:0000256" key="5">
    <source>
        <dbReference type="ARBA" id="ARBA00022691"/>
    </source>
</evidence>
<dbReference type="AlphaFoldDB" id="A0A2S9WQ63"/>
<evidence type="ECO:0000256" key="4">
    <source>
        <dbReference type="ARBA" id="ARBA00022679"/>
    </source>
</evidence>
<evidence type="ECO:0000256" key="1">
    <source>
        <dbReference type="ARBA" id="ARBA00010396"/>
    </source>
</evidence>
<comment type="catalytic activity">
    <reaction evidence="6">
        <text>cytidine(1402) in 16S rRNA + S-adenosyl-L-methionine = N(4)-methylcytidine(1402) in 16S rRNA + S-adenosyl-L-homocysteine + H(+)</text>
        <dbReference type="Rhea" id="RHEA:42928"/>
        <dbReference type="Rhea" id="RHEA-COMP:10286"/>
        <dbReference type="Rhea" id="RHEA-COMP:10287"/>
        <dbReference type="ChEBI" id="CHEBI:15378"/>
        <dbReference type="ChEBI" id="CHEBI:57856"/>
        <dbReference type="ChEBI" id="CHEBI:59789"/>
        <dbReference type="ChEBI" id="CHEBI:74506"/>
        <dbReference type="ChEBI" id="CHEBI:82748"/>
        <dbReference type="EC" id="2.1.1.199"/>
    </reaction>
</comment>
<evidence type="ECO:0000313" key="7">
    <source>
        <dbReference type="EMBL" id="PRP65627.1"/>
    </source>
</evidence>
<keyword evidence="4 6" id="KW-0808">Transferase</keyword>
<evidence type="ECO:0000313" key="8">
    <source>
        <dbReference type="Proteomes" id="UP000239532"/>
    </source>
</evidence>
<name>A0A2S9WQ63_9FLAO</name>
<dbReference type="OrthoDB" id="9806637at2"/>
<dbReference type="GO" id="GO:0005737">
    <property type="term" value="C:cytoplasm"/>
    <property type="evidence" value="ECO:0007669"/>
    <property type="project" value="UniProtKB-SubCell"/>
</dbReference>
<dbReference type="GO" id="GO:0071424">
    <property type="term" value="F:rRNA (cytosine-N4-)-methyltransferase activity"/>
    <property type="evidence" value="ECO:0007669"/>
    <property type="project" value="UniProtKB-UniRule"/>
</dbReference>
<dbReference type="InterPro" id="IPR029063">
    <property type="entry name" value="SAM-dependent_MTases_sf"/>
</dbReference>
<dbReference type="InterPro" id="IPR023397">
    <property type="entry name" value="SAM-dep_MeTrfase_MraW_recog"/>
</dbReference>
<dbReference type="RefSeq" id="WP_105981524.1">
    <property type="nucleotide sequence ID" value="NZ_MQUC01000003.1"/>
</dbReference>
<sequence length="305" mass="34910">MTQMTSYHDPVLLKESVDGLDIKPGGVYVDVTYGGGGHSREILKRLGPDGKLYGFDQDPDALANIIDDDRFELIPENFRYIKRFLRLHGYKKVDGILADLGVSSHQFNEASRGFSTRFDARLDMRMNQKATVDAVSIVNDYDEQELRRIFKEYGELRNAPRIAREIVTARKTKSIQTVQDLKDICAPLVPARIENKQMAQVFQAIRIEVNQEMDVLHEFLEQCKDLLEPGGRLSVISYHSLEDRPVKRFIRNGLFEGEPEKDVYGRVSVPFKKVGNLIVPSKEELKQNSRARSAKLRIAERIEQE</sequence>
<gene>
    <name evidence="6" type="primary">rsmH</name>
    <name evidence="7" type="ORF">BST86_00240</name>
</gene>
<comment type="function">
    <text evidence="6">Specifically methylates the N4 position of cytidine in position 1402 (C1402) of 16S rRNA.</text>
</comment>
<reference evidence="7 8" key="1">
    <citation type="submission" date="2016-11" db="EMBL/GenBank/DDBJ databases">
        <title>Trade-off between light-utilization and light-protection in marine flavobacteria.</title>
        <authorList>
            <person name="Kumagai Y."/>
        </authorList>
    </citation>
    <scope>NUCLEOTIDE SEQUENCE [LARGE SCALE GENOMIC DNA]</scope>
    <source>
        <strain evidence="7 8">JCM 17109</strain>
    </source>
</reference>
<feature type="binding site" evidence="6">
    <location>
        <position position="56"/>
    </location>
    <ligand>
        <name>S-adenosyl-L-methionine</name>
        <dbReference type="ChEBI" id="CHEBI:59789"/>
    </ligand>
</feature>
<keyword evidence="5 6" id="KW-0949">S-adenosyl-L-methionine</keyword>
<dbReference type="EC" id="2.1.1.199" evidence="6"/>
<feature type="binding site" evidence="6">
    <location>
        <position position="99"/>
    </location>
    <ligand>
        <name>S-adenosyl-L-methionine</name>
        <dbReference type="ChEBI" id="CHEBI:59789"/>
    </ligand>
</feature>
<keyword evidence="8" id="KW-1185">Reference proteome</keyword>
<dbReference type="GO" id="GO:0070475">
    <property type="term" value="P:rRNA base methylation"/>
    <property type="evidence" value="ECO:0007669"/>
    <property type="project" value="UniProtKB-UniRule"/>
</dbReference>
<dbReference type="NCBIfam" id="TIGR00006">
    <property type="entry name" value="16S rRNA (cytosine(1402)-N(4))-methyltransferase RsmH"/>
    <property type="match status" value="1"/>
</dbReference>
<dbReference type="SUPFAM" id="SSF53335">
    <property type="entry name" value="S-adenosyl-L-methionine-dependent methyltransferases"/>
    <property type="match status" value="1"/>
</dbReference>
<dbReference type="Gene3D" id="1.10.150.170">
    <property type="entry name" value="Putative methyltransferase TM0872, insert domain"/>
    <property type="match status" value="1"/>
</dbReference>
<dbReference type="HAMAP" id="MF_01007">
    <property type="entry name" value="16SrRNA_methyltr_H"/>
    <property type="match status" value="1"/>
</dbReference>
<keyword evidence="2 6" id="KW-0698">rRNA processing</keyword>
<evidence type="ECO:0000256" key="3">
    <source>
        <dbReference type="ARBA" id="ARBA00022603"/>
    </source>
</evidence>
<dbReference type="Proteomes" id="UP000239532">
    <property type="component" value="Unassembled WGS sequence"/>
</dbReference>
<evidence type="ECO:0000256" key="6">
    <source>
        <dbReference type="HAMAP-Rule" id="MF_01007"/>
    </source>
</evidence>
<evidence type="ECO:0000256" key="2">
    <source>
        <dbReference type="ARBA" id="ARBA00022552"/>
    </source>
</evidence>
<comment type="similarity">
    <text evidence="1 6">Belongs to the methyltransferase superfamily. RsmH family.</text>
</comment>
<feature type="binding site" evidence="6">
    <location>
        <position position="78"/>
    </location>
    <ligand>
        <name>S-adenosyl-L-methionine</name>
        <dbReference type="ChEBI" id="CHEBI:59789"/>
    </ligand>
</feature>
<dbReference type="Pfam" id="PF01795">
    <property type="entry name" value="Methyltransf_5"/>
    <property type="match status" value="1"/>
</dbReference>
<organism evidence="7 8">
    <name type="scientific">Nonlabens agnitus</name>
    <dbReference type="NCBI Taxonomy" id="870484"/>
    <lineage>
        <taxon>Bacteria</taxon>
        <taxon>Pseudomonadati</taxon>
        <taxon>Bacteroidota</taxon>
        <taxon>Flavobacteriia</taxon>
        <taxon>Flavobacteriales</taxon>
        <taxon>Flavobacteriaceae</taxon>
        <taxon>Nonlabens</taxon>
    </lineage>
</organism>
<accession>A0A2S9WQ63</accession>
<dbReference type="InterPro" id="IPR002903">
    <property type="entry name" value="RsmH"/>
</dbReference>
<dbReference type="PANTHER" id="PTHR11265">
    <property type="entry name" value="S-ADENOSYL-METHYLTRANSFERASE MRAW"/>
    <property type="match status" value="1"/>
</dbReference>